<evidence type="ECO:0000259" key="4">
    <source>
        <dbReference type="PROSITE" id="PS50883"/>
    </source>
</evidence>
<proteinExistence type="predicted"/>
<evidence type="ECO:0000313" key="6">
    <source>
        <dbReference type="EMBL" id="PRY68260.1"/>
    </source>
</evidence>
<dbReference type="NCBIfam" id="TIGR00229">
    <property type="entry name" value="sensory_box"/>
    <property type="match status" value="1"/>
</dbReference>
<dbReference type="InterPro" id="IPR029787">
    <property type="entry name" value="Nucleotide_cyclase"/>
</dbReference>
<dbReference type="CDD" id="cd01949">
    <property type="entry name" value="GGDEF"/>
    <property type="match status" value="1"/>
</dbReference>
<evidence type="ECO:0000256" key="1">
    <source>
        <dbReference type="SAM" id="Phobius"/>
    </source>
</evidence>
<dbReference type="Gene3D" id="3.30.450.20">
    <property type="entry name" value="PAS domain"/>
    <property type="match status" value="1"/>
</dbReference>
<feature type="domain" description="PAS" evidence="2">
    <location>
        <begin position="42"/>
        <end position="112"/>
    </location>
</feature>
<dbReference type="PROSITE" id="PS50112">
    <property type="entry name" value="PAS"/>
    <property type="match status" value="1"/>
</dbReference>
<dbReference type="SMART" id="SM00267">
    <property type="entry name" value="GGDEF"/>
    <property type="match status" value="1"/>
</dbReference>
<evidence type="ECO:0000259" key="3">
    <source>
        <dbReference type="PROSITE" id="PS50113"/>
    </source>
</evidence>
<dbReference type="InterPro" id="IPR001633">
    <property type="entry name" value="EAL_dom"/>
</dbReference>
<dbReference type="Pfam" id="PF08448">
    <property type="entry name" value="PAS_4"/>
    <property type="match status" value="1"/>
</dbReference>
<organism evidence="6 7">
    <name type="scientific">Halomonas ventosae</name>
    <dbReference type="NCBI Taxonomy" id="229007"/>
    <lineage>
        <taxon>Bacteria</taxon>
        <taxon>Pseudomonadati</taxon>
        <taxon>Pseudomonadota</taxon>
        <taxon>Gammaproteobacteria</taxon>
        <taxon>Oceanospirillales</taxon>
        <taxon>Halomonadaceae</taxon>
        <taxon>Halomonas</taxon>
    </lineage>
</organism>
<evidence type="ECO:0000259" key="2">
    <source>
        <dbReference type="PROSITE" id="PS50112"/>
    </source>
</evidence>
<name>A0A2T0VDL5_9GAMM</name>
<comment type="caution">
    <text evidence="6">The sequence shown here is derived from an EMBL/GenBank/DDBJ whole genome shotgun (WGS) entry which is preliminary data.</text>
</comment>
<dbReference type="PROSITE" id="PS50113">
    <property type="entry name" value="PAC"/>
    <property type="match status" value="1"/>
</dbReference>
<dbReference type="CDD" id="cd01948">
    <property type="entry name" value="EAL"/>
    <property type="match status" value="1"/>
</dbReference>
<keyword evidence="1" id="KW-1133">Transmembrane helix</keyword>
<feature type="domain" description="EAL" evidence="4">
    <location>
        <begin position="261"/>
        <end position="475"/>
    </location>
</feature>
<dbReference type="SUPFAM" id="SSF55073">
    <property type="entry name" value="Nucleotide cyclase"/>
    <property type="match status" value="1"/>
</dbReference>
<dbReference type="NCBIfam" id="TIGR00254">
    <property type="entry name" value="GGDEF"/>
    <property type="match status" value="1"/>
</dbReference>
<dbReference type="SMART" id="SM00052">
    <property type="entry name" value="EAL"/>
    <property type="match status" value="1"/>
</dbReference>
<dbReference type="AlphaFoldDB" id="A0A2T0VDL5"/>
<dbReference type="RefSeq" id="WP_181243626.1">
    <property type="nucleotide sequence ID" value="NZ_PVTM01000017.1"/>
</dbReference>
<dbReference type="PANTHER" id="PTHR44757">
    <property type="entry name" value="DIGUANYLATE CYCLASE DGCP"/>
    <property type="match status" value="1"/>
</dbReference>
<dbReference type="SUPFAM" id="SSF55785">
    <property type="entry name" value="PYP-like sensor domain (PAS domain)"/>
    <property type="match status" value="1"/>
</dbReference>
<dbReference type="InterPro" id="IPR043128">
    <property type="entry name" value="Rev_trsase/Diguanyl_cyclase"/>
</dbReference>
<keyword evidence="1" id="KW-0812">Transmembrane</keyword>
<dbReference type="InterPro" id="IPR000014">
    <property type="entry name" value="PAS"/>
</dbReference>
<evidence type="ECO:0000259" key="5">
    <source>
        <dbReference type="PROSITE" id="PS50887"/>
    </source>
</evidence>
<dbReference type="Gene3D" id="3.30.70.270">
    <property type="match status" value="1"/>
</dbReference>
<keyword evidence="1" id="KW-0472">Membrane</keyword>
<accession>A0A2T0VDL5</accession>
<dbReference type="InterPro" id="IPR052155">
    <property type="entry name" value="Biofilm_reg_signaling"/>
</dbReference>
<dbReference type="EMBL" id="PVTM01000017">
    <property type="protein sequence ID" value="PRY68260.1"/>
    <property type="molecule type" value="Genomic_DNA"/>
</dbReference>
<feature type="domain" description="PAC" evidence="3">
    <location>
        <begin position="116"/>
        <end position="168"/>
    </location>
</feature>
<gene>
    <name evidence="6" type="ORF">BCL64_11726</name>
</gene>
<feature type="transmembrane region" description="Helical" evidence="1">
    <location>
        <begin position="420"/>
        <end position="438"/>
    </location>
</feature>
<dbReference type="InterPro" id="IPR000700">
    <property type="entry name" value="PAS-assoc_C"/>
</dbReference>
<dbReference type="PROSITE" id="PS50883">
    <property type="entry name" value="EAL"/>
    <property type="match status" value="1"/>
</dbReference>
<dbReference type="InterPro" id="IPR013656">
    <property type="entry name" value="PAS_4"/>
</dbReference>
<dbReference type="SUPFAM" id="SSF141868">
    <property type="entry name" value="EAL domain-like"/>
    <property type="match status" value="1"/>
</dbReference>
<sequence>MQVPRAFWWGLSFLGGVLALALGGNLLLRRRVAERTRELASSEQRLASILDSVEACIFIKTPELRYAYVNQRICDLLGRPAEAILGRSDETFFDAETATRLRADDLRVFDEGRKIRQEEHNVLATSGERRVFLSTKLPLRDTTGRITSLCGISTDLTDYREILEQNPRMAFRDTLTDLPNRRLLMERLGQAIRGVHRTERFAALLLIDLDQFKLVNDLPSHLTGDRLLQRMATRLAAYTDDVNTLAHLGGDEFALLIEDLAPPLESAAQRAERVAMELLLYYQRKVDRQQRPIGLEALLRWQPPERGLVSPTDFIPLAEQSGLILPIGHWVLETACHKLVEWADIPGRSPRRCSTSPALLPLSRHAETTTWQVILIADGAADEGPRITGHANSWRGVGSKAGRPQWQGHCCGQPRLKRRLGFSVVTGLVHIVINAYVLTRFLEADHDIIADRECAGVSAPSATGTGYRATDDLSG</sequence>
<dbReference type="InterPro" id="IPR000160">
    <property type="entry name" value="GGDEF_dom"/>
</dbReference>
<keyword evidence="7" id="KW-1185">Reference proteome</keyword>
<feature type="domain" description="GGDEF" evidence="5">
    <location>
        <begin position="200"/>
        <end position="335"/>
    </location>
</feature>
<dbReference type="SMART" id="SM00091">
    <property type="entry name" value="PAS"/>
    <property type="match status" value="1"/>
</dbReference>
<dbReference type="PROSITE" id="PS50887">
    <property type="entry name" value="GGDEF"/>
    <property type="match status" value="1"/>
</dbReference>
<dbReference type="Pfam" id="PF00990">
    <property type="entry name" value="GGDEF"/>
    <property type="match status" value="1"/>
</dbReference>
<reference evidence="6 7" key="1">
    <citation type="submission" date="2018-03" db="EMBL/GenBank/DDBJ databases">
        <title>Comparative analysis of microorganisms from saline springs in Andes Mountain Range, Colombia.</title>
        <authorList>
            <person name="Rubin E."/>
        </authorList>
    </citation>
    <scope>NUCLEOTIDE SEQUENCE [LARGE SCALE GENOMIC DNA]</scope>
    <source>
        <strain evidence="6 7">USBA 854</strain>
    </source>
</reference>
<dbReference type="CDD" id="cd00130">
    <property type="entry name" value="PAS"/>
    <property type="match status" value="1"/>
</dbReference>
<dbReference type="PANTHER" id="PTHR44757:SF2">
    <property type="entry name" value="BIOFILM ARCHITECTURE MAINTENANCE PROTEIN MBAA"/>
    <property type="match status" value="1"/>
</dbReference>
<dbReference type="InterPro" id="IPR035919">
    <property type="entry name" value="EAL_sf"/>
</dbReference>
<protein>
    <submittedName>
        <fullName evidence="6">PAS domain S-box-containing protein/diguanylate cyclase (GGDEF)-like protein</fullName>
    </submittedName>
</protein>
<dbReference type="InterPro" id="IPR035965">
    <property type="entry name" value="PAS-like_dom_sf"/>
</dbReference>
<feature type="transmembrane region" description="Helical" evidence="1">
    <location>
        <begin position="6"/>
        <end position="28"/>
    </location>
</feature>
<evidence type="ECO:0000313" key="7">
    <source>
        <dbReference type="Proteomes" id="UP000239896"/>
    </source>
</evidence>
<dbReference type="Proteomes" id="UP000239896">
    <property type="component" value="Unassembled WGS sequence"/>
</dbReference>